<dbReference type="SMART" id="SM00421">
    <property type="entry name" value="HTH_LUXR"/>
    <property type="match status" value="1"/>
</dbReference>
<dbReference type="InterPro" id="IPR001789">
    <property type="entry name" value="Sig_transdc_resp-reg_receiver"/>
</dbReference>
<reference evidence="7 8" key="1">
    <citation type="submission" date="2019-05" db="EMBL/GenBank/DDBJ databases">
        <title>Complete genome sequence of Izhakiella calystegiae KSNA2, an endophyte isolated from beach morning glory (Calystegia soldanella).</title>
        <authorList>
            <person name="Jiang L."/>
            <person name="Jeong J.C."/>
            <person name="Kim C.Y."/>
            <person name="Kim D.H."/>
            <person name="Kim S.W."/>
            <person name="Lee j."/>
        </authorList>
    </citation>
    <scope>NUCLEOTIDE SEQUENCE [LARGE SCALE GENOMIC DNA]</scope>
    <source>
        <strain evidence="7 8">KSNA2</strain>
    </source>
</reference>
<evidence type="ECO:0000313" key="7">
    <source>
        <dbReference type="EMBL" id="QCT21002.1"/>
    </source>
</evidence>
<dbReference type="InterPro" id="IPR016032">
    <property type="entry name" value="Sig_transdc_resp-reg_C-effctor"/>
</dbReference>
<name>A0A4P8YQL5_9ENTR</name>
<dbReference type="InterPro" id="IPR011006">
    <property type="entry name" value="CheY-like_superfamily"/>
</dbReference>
<dbReference type="Gene3D" id="3.40.50.2300">
    <property type="match status" value="1"/>
</dbReference>
<evidence type="ECO:0000313" key="8">
    <source>
        <dbReference type="Proteomes" id="UP000302163"/>
    </source>
</evidence>
<keyword evidence="3" id="KW-0804">Transcription</keyword>
<dbReference type="Pfam" id="PF00196">
    <property type="entry name" value="GerE"/>
    <property type="match status" value="1"/>
</dbReference>
<evidence type="ECO:0000256" key="4">
    <source>
        <dbReference type="PROSITE-ProRule" id="PRU00169"/>
    </source>
</evidence>
<accession>A0A4P8YQL5</accession>
<dbReference type="GO" id="GO:0000160">
    <property type="term" value="P:phosphorelay signal transduction system"/>
    <property type="evidence" value="ECO:0007669"/>
    <property type="project" value="InterPro"/>
</dbReference>
<dbReference type="Gene3D" id="1.10.10.10">
    <property type="entry name" value="Winged helix-like DNA-binding domain superfamily/Winged helix DNA-binding domain"/>
    <property type="match status" value="1"/>
</dbReference>
<dbReference type="GO" id="GO:0003677">
    <property type="term" value="F:DNA binding"/>
    <property type="evidence" value="ECO:0007669"/>
    <property type="project" value="UniProtKB-KW"/>
</dbReference>
<dbReference type="Proteomes" id="UP000302163">
    <property type="component" value="Chromosome"/>
</dbReference>
<gene>
    <name evidence="7" type="ORF">FEM41_15785</name>
</gene>
<dbReference type="OrthoDB" id="9796655at2"/>
<keyword evidence="8" id="KW-1185">Reference proteome</keyword>
<dbReference type="PROSITE" id="PS50043">
    <property type="entry name" value="HTH_LUXR_2"/>
    <property type="match status" value="1"/>
</dbReference>
<keyword evidence="4" id="KW-0597">Phosphoprotein</keyword>
<evidence type="ECO:0000256" key="3">
    <source>
        <dbReference type="ARBA" id="ARBA00023163"/>
    </source>
</evidence>
<dbReference type="PROSITE" id="PS50110">
    <property type="entry name" value="RESPONSE_REGULATORY"/>
    <property type="match status" value="1"/>
</dbReference>
<dbReference type="PROSITE" id="PS00622">
    <property type="entry name" value="HTH_LUXR_1"/>
    <property type="match status" value="1"/>
</dbReference>
<sequence length="203" mass="22817">MRVILFDSHPLMLAGLTSVMTGRKHQVVSATASAQDFIFNIIRYKPDLAIFDPMSLTHSDLDKLCQLKAILGSLKLFAYAGSDSAFFILRSLQMDIQGYLSKACNLNVLQFVMSKIEDDDAVVIRSSPENHSRVYRDMALIESLTGREMQVLRYLAAGKNNNAIARELLLSNKTVSTYRRNIMNKMVTRNVSDVVDFAVRNGF</sequence>
<dbReference type="EMBL" id="CP040428">
    <property type="protein sequence ID" value="QCT21002.1"/>
    <property type="molecule type" value="Genomic_DNA"/>
</dbReference>
<dbReference type="RefSeq" id="WP_138097148.1">
    <property type="nucleotide sequence ID" value="NZ_CP040428.1"/>
</dbReference>
<dbReference type="InterPro" id="IPR000792">
    <property type="entry name" value="Tscrpt_reg_LuxR_C"/>
</dbReference>
<dbReference type="PRINTS" id="PR00038">
    <property type="entry name" value="HTHLUXR"/>
</dbReference>
<dbReference type="CDD" id="cd06170">
    <property type="entry name" value="LuxR_C_like"/>
    <property type="match status" value="1"/>
</dbReference>
<protein>
    <submittedName>
        <fullName evidence="7">Response regulator transcription factor</fullName>
    </submittedName>
</protein>
<keyword evidence="2" id="KW-0238">DNA-binding</keyword>
<keyword evidence="1" id="KW-0805">Transcription regulation</keyword>
<dbReference type="KEGG" id="izh:FEM41_15785"/>
<dbReference type="AlphaFoldDB" id="A0A4P8YQL5"/>
<organism evidence="7 8">
    <name type="scientific">Jejubacter calystegiae</name>
    <dbReference type="NCBI Taxonomy" id="2579935"/>
    <lineage>
        <taxon>Bacteria</taxon>
        <taxon>Pseudomonadati</taxon>
        <taxon>Pseudomonadota</taxon>
        <taxon>Gammaproteobacteria</taxon>
        <taxon>Enterobacterales</taxon>
        <taxon>Enterobacteriaceae</taxon>
        <taxon>Jejubacter</taxon>
    </lineage>
</organism>
<dbReference type="SUPFAM" id="SSF46894">
    <property type="entry name" value="C-terminal effector domain of the bipartite response regulators"/>
    <property type="match status" value="1"/>
</dbReference>
<dbReference type="InterPro" id="IPR036388">
    <property type="entry name" value="WH-like_DNA-bd_sf"/>
</dbReference>
<dbReference type="GO" id="GO:0006355">
    <property type="term" value="P:regulation of DNA-templated transcription"/>
    <property type="evidence" value="ECO:0007669"/>
    <property type="project" value="InterPro"/>
</dbReference>
<feature type="domain" description="HTH luxR-type" evidence="5">
    <location>
        <begin position="137"/>
        <end position="202"/>
    </location>
</feature>
<feature type="modified residue" description="4-aspartylphosphate" evidence="4">
    <location>
        <position position="52"/>
    </location>
</feature>
<evidence type="ECO:0000259" key="6">
    <source>
        <dbReference type="PROSITE" id="PS50110"/>
    </source>
</evidence>
<dbReference type="PANTHER" id="PTHR43214">
    <property type="entry name" value="TWO-COMPONENT RESPONSE REGULATOR"/>
    <property type="match status" value="1"/>
</dbReference>
<evidence type="ECO:0000256" key="2">
    <source>
        <dbReference type="ARBA" id="ARBA00023125"/>
    </source>
</evidence>
<dbReference type="PANTHER" id="PTHR43214:SF41">
    <property type="entry name" value="NITRATE_NITRITE RESPONSE REGULATOR PROTEIN NARP"/>
    <property type="match status" value="1"/>
</dbReference>
<dbReference type="SUPFAM" id="SSF52172">
    <property type="entry name" value="CheY-like"/>
    <property type="match status" value="1"/>
</dbReference>
<dbReference type="InterPro" id="IPR039420">
    <property type="entry name" value="WalR-like"/>
</dbReference>
<evidence type="ECO:0000256" key="1">
    <source>
        <dbReference type="ARBA" id="ARBA00023015"/>
    </source>
</evidence>
<proteinExistence type="predicted"/>
<evidence type="ECO:0000259" key="5">
    <source>
        <dbReference type="PROSITE" id="PS50043"/>
    </source>
</evidence>
<feature type="domain" description="Response regulatory" evidence="6">
    <location>
        <begin position="2"/>
        <end position="117"/>
    </location>
</feature>